<evidence type="ECO:0000256" key="3">
    <source>
        <dbReference type="ARBA" id="ARBA00023277"/>
    </source>
</evidence>
<evidence type="ECO:0000313" key="4">
    <source>
        <dbReference type="EMBL" id="CAK8689383.1"/>
    </source>
</evidence>
<dbReference type="Proteomes" id="UP001642483">
    <property type="component" value="Unassembled WGS sequence"/>
</dbReference>
<dbReference type="PANTHER" id="PTHR13398:SF0">
    <property type="entry name" value="GDP-FUCOSE PROTEIN O-FUCOSYLTRANSFERASE 2"/>
    <property type="match status" value="1"/>
</dbReference>
<dbReference type="InterPro" id="IPR045130">
    <property type="entry name" value="OFUT2-like"/>
</dbReference>
<keyword evidence="5" id="KW-1185">Reference proteome</keyword>
<proteinExistence type="predicted"/>
<dbReference type="EMBL" id="CAWYQH010000108">
    <property type="protein sequence ID" value="CAK8689383.1"/>
    <property type="molecule type" value="Genomic_DNA"/>
</dbReference>
<reference evidence="4 5" key="1">
    <citation type="submission" date="2024-02" db="EMBL/GenBank/DDBJ databases">
        <authorList>
            <person name="Daric V."/>
            <person name="Darras S."/>
        </authorList>
    </citation>
    <scope>NUCLEOTIDE SEQUENCE [LARGE SCALE GENOMIC DNA]</scope>
</reference>
<gene>
    <name evidence="4" type="ORF">CVLEPA_LOCUS21400</name>
</gene>
<accession>A0ABP0GD42</accession>
<organism evidence="4 5">
    <name type="scientific">Clavelina lepadiformis</name>
    <name type="common">Light-bulb sea squirt</name>
    <name type="synonym">Ascidia lepadiformis</name>
    <dbReference type="NCBI Taxonomy" id="159417"/>
    <lineage>
        <taxon>Eukaryota</taxon>
        <taxon>Metazoa</taxon>
        <taxon>Chordata</taxon>
        <taxon>Tunicata</taxon>
        <taxon>Ascidiacea</taxon>
        <taxon>Aplousobranchia</taxon>
        <taxon>Clavelinidae</taxon>
        <taxon>Clavelina</taxon>
    </lineage>
</organism>
<evidence type="ECO:0000256" key="2">
    <source>
        <dbReference type="ARBA" id="ARBA00023253"/>
    </source>
</evidence>
<protein>
    <recommendedName>
        <fullName evidence="6">O-fucosyltransferase family protein</fullName>
    </recommendedName>
</protein>
<dbReference type="CDD" id="cd11296">
    <property type="entry name" value="O-FucT_like"/>
    <property type="match status" value="1"/>
</dbReference>
<keyword evidence="3" id="KW-0119">Carbohydrate metabolism</keyword>
<evidence type="ECO:0008006" key="6">
    <source>
        <dbReference type="Google" id="ProtNLM"/>
    </source>
</evidence>
<keyword evidence="2" id="KW-0294">Fucose metabolism</keyword>
<name>A0ABP0GD42_CLALP</name>
<sequence>MIEAIETDKISILPIRNIFQSSSTIASTRKKSDVPKEQDVIPTQHVMKIYPDSPKKSTIASVISRKVSVKSPSSSKMKIRCSLWEEPTYKQSVYVAIRLNRTLVIPRFATHYATGKVLSVPANQIIDVDILCSFVSCISIEEFRKACHGSVDVLFQAMETRLSDITRFENDAGMNVSRVEENDLLHPGAINLQLSQNGKKSNIPAFPSTSYKMTHGPWLSSSEKSIREAYNSTVPCALLAKAFHPLSLEVKDNIAVPLHTKEYEIKEIKNNVLYSAIVHSVRRPKCVTEAAEAYIDANIGTDEFVTIHWRYDNNDWLRVFSRFATCQACKFLKNISAEDVAQAVINNLPLLRGNNDTQPVNTVSVYIATPPSLKEFKLKILSHLKTLDFRMERVPLDLKVYLTEKGFENCWKNSNWVSPSEILSLVEMEIIRRSNYFFYSILSTWSGNIRPLRWKRSDGKIKKMFEASILDLAKSEMTKRMNSN</sequence>
<dbReference type="Gene3D" id="3.40.50.11350">
    <property type="match status" value="1"/>
</dbReference>
<keyword evidence="1" id="KW-0808">Transferase</keyword>
<evidence type="ECO:0000313" key="5">
    <source>
        <dbReference type="Proteomes" id="UP001642483"/>
    </source>
</evidence>
<comment type="caution">
    <text evidence="4">The sequence shown here is derived from an EMBL/GenBank/DDBJ whole genome shotgun (WGS) entry which is preliminary data.</text>
</comment>
<dbReference type="PANTHER" id="PTHR13398">
    <property type="entry name" value="GDP-FUCOSE PROTEIN O-FUCOSYLTRANSFERASE 2"/>
    <property type="match status" value="1"/>
</dbReference>
<evidence type="ECO:0000256" key="1">
    <source>
        <dbReference type="ARBA" id="ARBA00022679"/>
    </source>
</evidence>